<feature type="transmembrane region" description="Helical" evidence="6">
    <location>
        <begin position="53"/>
        <end position="72"/>
    </location>
</feature>
<reference evidence="8" key="1">
    <citation type="journal article" date="2016" name="PLoS Biol.">
        <title>GPCRs Direct Germline Development and Somatic Gonad Function in Planarians.</title>
        <authorList>
            <person name="Saberi A."/>
            <person name="Jamal A."/>
            <person name="Beets I."/>
            <person name="Schoofs L."/>
            <person name="Newmark P.A."/>
        </authorList>
    </citation>
    <scope>NUCLEOTIDE SEQUENCE</scope>
</reference>
<dbReference type="AlphaFoldDB" id="A0A193KUF9"/>
<evidence type="ECO:0000256" key="3">
    <source>
        <dbReference type="ARBA" id="ARBA00022692"/>
    </source>
</evidence>
<feature type="transmembrane region" description="Helical" evidence="6">
    <location>
        <begin position="16"/>
        <end position="41"/>
    </location>
</feature>
<dbReference type="PRINTS" id="PR00237">
    <property type="entry name" value="GPCRRHODOPSN"/>
</dbReference>
<evidence type="ECO:0000313" key="8">
    <source>
        <dbReference type="EMBL" id="ANO39113.1"/>
    </source>
</evidence>
<dbReference type="PROSITE" id="PS50262">
    <property type="entry name" value="G_PROTEIN_RECEP_F1_2"/>
    <property type="match status" value="1"/>
</dbReference>
<feature type="transmembrane region" description="Helical" evidence="6">
    <location>
        <begin position="283"/>
        <end position="305"/>
    </location>
</feature>
<dbReference type="GO" id="GO:0004930">
    <property type="term" value="F:G protein-coupled receptor activity"/>
    <property type="evidence" value="ECO:0007669"/>
    <property type="project" value="InterPro"/>
</dbReference>
<protein>
    <submittedName>
        <fullName evidence="8">GCR158</fullName>
    </submittedName>
</protein>
<evidence type="ECO:0000256" key="4">
    <source>
        <dbReference type="ARBA" id="ARBA00022989"/>
    </source>
</evidence>
<keyword evidence="2" id="KW-1003">Cell membrane</keyword>
<evidence type="ECO:0000256" key="1">
    <source>
        <dbReference type="ARBA" id="ARBA00004651"/>
    </source>
</evidence>
<dbReference type="Gene3D" id="1.20.1070.10">
    <property type="entry name" value="Rhodopsin 7-helix transmembrane proteins"/>
    <property type="match status" value="1"/>
</dbReference>
<proteinExistence type="evidence at transcript level"/>
<keyword evidence="4 6" id="KW-1133">Transmembrane helix</keyword>
<feature type="transmembrane region" description="Helical" evidence="6">
    <location>
        <begin position="99"/>
        <end position="117"/>
    </location>
</feature>
<organism evidence="8">
    <name type="scientific">Schmidtea mediterranea</name>
    <name type="common">Freshwater planarian flatworm</name>
    <dbReference type="NCBI Taxonomy" id="79327"/>
    <lineage>
        <taxon>Eukaryota</taxon>
        <taxon>Metazoa</taxon>
        <taxon>Spiralia</taxon>
        <taxon>Lophotrochozoa</taxon>
        <taxon>Platyhelminthes</taxon>
        <taxon>Rhabditophora</taxon>
        <taxon>Seriata</taxon>
        <taxon>Tricladida</taxon>
        <taxon>Continenticola</taxon>
        <taxon>Geoplanoidea</taxon>
        <taxon>Dugesiidae</taxon>
        <taxon>Schmidtea</taxon>
    </lineage>
</organism>
<keyword evidence="3 6" id="KW-0812">Transmembrane</keyword>
<feature type="transmembrane region" description="Helical" evidence="6">
    <location>
        <begin position="138"/>
        <end position="158"/>
    </location>
</feature>
<dbReference type="InterPro" id="IPR000276">
    <property type="entry name" value="GPCR_Rhodpsn"/>
</dbReference>
<accession>A0A193KUF9</accession>
<name>A0A193KUF9_SCHMD</name>
<feature type="transmembrane region" description="Helical" evidence="6">
    <location>
        <begin position="256"/>
        <end position="277"/>
    </location>
</feature>
<evidence type="ECO:0000259" key="7">
    <source>
        <dbReference type="PROSITE" id="PS50262"/>
    </source>
</evidence>
<dbReference type="GO" id="GO:0005886">
    <property type="term" value="C:plasma membrane"/>
    <property type="evidence" value="ECO:0007669"/>
    <property type="project" value="UniProtKB-SubCell"/>
</dbReference>
<dbReference type="InterPro" id="IPR017452">
    <property type="entry name" value="GPCR_Rhodpsn_7TM"/>
</dbReference>
<dbReference type="EMBL" id="KX018952">
    <property type="protein sequence ID" value="ANO39113.1"/>
    <property type="molecule type" value="mRNA"/>
</dbReference>
<evidence type="ECO:0000256" key="5">
    <source>
        <dbReference type="ARBA" id="ARBA00023136"/>
    </source>
</evidence>
<feature type="transmembrane region" description="Helical" evidence="6">
    <location>
        <begin position="178"/>
        <end position="199"/>
    </location>
</feature>
<keyword evidence="5 6" id="KW-0472">Membrane</keyword>
<feature type="domain" description="G-protein coupled receptors family 1 profile" evidence="7">
    <location>
        <begin position="32"/>
        <end position="270"/>
    </location>
</feature>
<evidence type="ECO:0000256" key="2">
    <source>
        <dbReference type="ARBA" id="ARBA00022475"/>
    </source>
</evidence>
<dbReference type="SUPFAM" id="SSF81321">
    <property type="entry name" value="Family A G protein-coupled receptor-like"/>
    <property type="match status" value="1"/>
</dbReference>
<dbReference type="Pfam" id="PF00001">
    <property type="entry name" value="7tm_1"/>
    <property type="match status" value="1"/>
</dbReference>
<evidence type="ECO:0000256" key="6">
    <source>
        <dbReference type="SAM" id="Phobius"/>
    </source>
</evidence>
<dbReference type="PANTHER" id="PTHR22750">
    <property type="entry name" value="G-PROTEIN COUPLED RECEPTOR"/>
    <property type="match status" value="1"/>
</dbReference>
<comment type="subcellular location">
    <subcellularLocation>
        <location evidence="1">Cell membrane</location>
        <topology evidence="1">Multi-pass membrane protein</topology>
    </subcellularLocation>
</comment>
<sequence length="320" mass="37295">MLSNSTTDANIKEGEAIIFSIFIIIFLLSVFLNSILLYLVMKKNYFKFDQQSIHYLFQMLIVCDLLISILILPDILVKKTVTNGKYHPAVILFRAMRDALISIQIFLLVAIAIDGLVSILNPINSRQFWNLSNIKRIFITYLSVIVVLLLVKSILLLSNLDSNVKQNINYAIKFGLSLIGMIFIVMIIIIYSYLFCLIYRRQMDRCDKSMKRKQCLKSQSTETEENFSEDESGRNKITVKQWNFGKRIIHMKFVKVLFWVNLLMIVSFLPGCLYNSGLLKFKAYNWFIYLFYVHSLGDAIIFLFIRLDLRKDLTKLLRLG</sequence>
<gene>
    <name evidence="8" type="primary">gcr158</name>
</gene>